<evidence type="ECO:0000313" key="1">
    <source>
        <dbReference type="EMBL" id="CAE4631072.1"/>
    </source>
</evidence>
<accession>A0A6S9BF45</accession>
<dbReference type="EMBL" id="HBNS01035128">
    <property type="protein sequence ID" value="CAE4631072.1"/>
    <property type="molecule type" value="Transcribed_RNA"/>
</dbReference>
<gene>
    <name evidence="1" type="ORF">DBRI00130_LOCUS27422</name>
</gene>
<name>A0A6S9BF45_9STRA</name>
<proteinExistence type="predicted"/>
<dbReference type="AlphaFoldDB" id="A0A6S9BF45"/>
<organism evidence="1">
    <name type="scientific">Ditylum brightwellii</name>
    <dbReference type="NCBI Taxonomy" id="49249"/>
    <lineage>
        <taxon>Eukaryota</taxon>
        <taxon>Sar</taxon>
        <taxon>Stramenopiles</taxon>
        <taxon>Ochrophyta</taxon>
        <taxon>Bacillariophyta</taxon>
        <taxon>Mediophyceae</taxon>
        <taxon>Lithodesmiophycidae</taxon>
        <taxon>Lithodesmiales</taxon>
        <taxon>Lithodesmiaceae</taxon>
        <taxon>Ditylum</taxon>
    </lineage>
</organism>
<protein>
    <submittedName>
        <fullName evidence="1">Uncharacterized protein</fullName>
    </submittedName>
</protein>
<reference evidence="1" key="1">
    <citation type="submission" date="2021-01" db="EMBL/GenBank/DDBJ databases">
        <authorList>
            <person name="Corre E."/>
            <person name="Pelletier E."/>
            <person name="Niang G."/>
            <person name="Scheremetjew M."/>
            <person name="Finn R."/>
            <person name="Kale V."/>
            <person name="Holt S."/>
            <person name="Cochrane G."/>
            <person name="Meng A."/>
            <person name="Brown T."/>
            <person name="Cohen L."/>
        </authorList>
    </citation>
    <scope>NUCLEOTIDE SEQUENCE</scope>
    <source>
        <strain evidence="1">GSO104</strain>
    </source>
</reference>
<sequence>MLAFHRMVASNPTVVKRAAVTLSRSMITIAEGVEFDTIAREWRCKWSPDAEKASLVSAQKALESVLATVKDVDGVKKVDRVVCGGCLDFKVRWMTTMCVFSSVKRSSVVGLYTCFSLSQYALFVTLQYYRQHTHLQKHDFFLDCYISSS</sequence>